<dbReference type="InterPro" id="IPR011530">
    <property type="entry name" value="rRNA_adenine_dimethylase"/>
</dbReference>
<dbReference type="SUPFAM" id="SSF53335">
    <property type="entry name" value="S-adenosyl-L-methionine-dependent methyltransferases"/>
    <property type="match status" value="1"/>
</dbReference>
<dbReference type="EC" id="2.1.1.182" evidence="8"/>
<accession>A0A1W1D252</accession>
<dbReference type="PROSITE" id="PS51689">
    <property type="entry name" value="SAM_RNA_A_N6_MT"/>
    <property type="match status" value="1"/>
</dbReference>
<dbReference type="EMBL" id="FPHP01000002">
    <property type="protein sequence ID" value="SFV74517.1"/>
    <property type="molecule type" value="Genomic_DNA"/>
</dbReference>
<proteinExistence type="inferred from homology"/>
<sequence>MKKESVIAKKKFGQNFLKDQSILRTIIEAMPKNNHKIVEIGPGLGDLTKFLVNVKSVEAFEVDTDLCKLLQSEFQQEIVDERLHLHCGDVLDVWQDSLIDEPYDLVANLPYYIATNIILKALKDPLCKNILVMVQLEVAEKFCAKSGEKVFGSLGIITQSVGEAHIVTKVPPTAFDPQPKVDSAVFLIQKNKSRSDEEFEQMLKVAFTQPRKTLLKNLSSVYEKKILLEVFDTLNITQTIRPHQLATNDYHQLYNKLKRGLDGRRNQGE</sequence>
<evidence type="ECO:0000259" key="7">
    <source>
        <dbReference type="SMART" id="SM00650"/>
    </source>
</evidence>
<reference evidence="8" key="1">
    <citation type="submission" date="2016-10" db="EMBL/GenBank/DDBJ databases">
        <authorList>
            <person name="de Groot N.N."/>
        </authorList>
    </citation>
    <scope>NUCLEOTIDE SEQUENCE</scope>
</reference>
<keyword evidence="6" id="KW-0694">RNA-binding</keyword>
<evidence type="ECO:0000256" key="4">
    <source>
        <dbReference type="ARBA" id="ARBA00022679"/>
    </source>
</evidence>
<dbReference type="PROSITE" id="PS01131">
    <property type="entry name" value="RRNA_A_DIMETH"/>
    <property type="match status" value="1"/>
</dbReference>
<evidence type="ECO:0000256" key="3">
    <source>
        <dbReference type="ARBA" id="ARBA00022603"/>
    </source>
</evidence>
<dbReference type="GO" id="GO:0052908">
    <property type="term" value="F:16S rRNA (adenine(1518)-N(6)/adenine(1519)-N(6))-dimethyltransferase activity"/>
    <property type="evidence" value="ECO:0007669"/>
    <property type="project" value="UniProtKB-EC"/>
</dbReference>
<feature type="domain" description="Ribosomal RNA adenine methylase transferase N-terminal" evidence="7">
    <location>
        <begin position="22"/>
        <end position="192"/>
    </location>
</feature>
<dbReference type="GO" id="GO:0003723">
    <property type="term" value="F:RNA binding"/>
    <property type="evidence" value="ECO:0007669"/>
    <property type="project" value="UniProtKB-KW"/>
</dbReference>
<keyword evidence="5" id="KW-0949">S-adenosyl-L-methionine</keyword>
<keyword evidence="4 8" id="KW-0808">Transferase</keyword>
<dbReference type="Gene3D" id="1.10.8.100">
    <property type="entry name" value="Ribosomal RNA adenine dimethylase-like, domain 2"/>
    <property type="match status" value="1"/>
</dbReference>
<dbReference type="Gene3D" id="3.40.50.150">
    <property type="entry name" value="Vaccinia Virus protein VP39"/>
    <property type="match status" value="1"/>
</dbReference>
<evidence type="ECO:0000256" key="6">
    <source>
        <dbReference type="ARBA" id="ARBA00022884"/>
    </source>
</evidence>
<dbReference type="InterPro" id="IPR001737">
    <property type="entry name" value="KsgA/Erm"/>
</dbReference>
<dbReference type="NCBIfam" id="TIGR00755">
    <property type="entry name" value="ksgA"/>
    <property type="match status" value="1"/>
</dbReference>
<keyword evidence="3 8" id="KW-0489">Methyltransferase</keyword>
<dbReference type="SMART" id="SM00650">
    <property type="entry name" value="rADc"/>
    <property type="match status" value="1"/>
</dbReference>
<evidence type="ECO:0000256" key="2">
    <source>
        <dbReference type="ARBA" id="ARBA00022552"/>
    </source>
</evidence>
<protein>
    <submittedName>
        <fullName evidence="8">SSU rRNA (Adenine(1518)-N(6)/adenine(1519)-N(6))-dimethyltransferase</fullName>
        <ecNumber evidence="8">2.1.1.182</ecNumber>
    </submittedName>
</protein>
<dbReference type="Pfam" id="PF00398">
    <property type="entry name" value="RrnaAD"/>
    <property type="match status" value="1"/>
</dbReference>
<evidence type="ECO:0000256" key="1">
    <source>
        <dbReference type="ARBA" id="ARBA00022490"/>
    </source>
</evidence>
<evidence type="ECO:0000256" key="5">
    <source>
        <dbReference type="ARBA" id="ARBA00022691"/>
    </source>
</evidence>
<dbReference type="AlphaFoldDB" id="A0A1W1D252"/>
<dbReference type="PANTHER" id="PTHR11727">
    <property type="entry name" value="DIMETHYLADENOSINE TRANSFERASE"/>
    <property type="match status" value="1"/>
</dbReference>
<dbReference type="PANTHER" id="PTHR11727:SF7">
    <property type="entry name" value="DIMETHYLADENOSINE TRANSFERASE-RELATED"/>
    <property type="match status" value="1"/>
</dbReference>
<dbReference type="InterPro" id="IPR029063">
    <property type="entry name" value="SAM-dependent_MTases_sf"/>
</dbReference>
<keyword evidence="2" id="KW-0698">rRNA processing</keyword>
<keyword evidence="1" id="KW-0963">Cytoplasm</keyword>
<dbReference type="InterPro" id="IPR023165">
    <property type="entry name" value="rRNA_Ade_diMease-like_C"/>
</dbReference>
<gene>
    <name evidence="8" type="ORF">MNB_SM-3-406</name>
</gene>
<evidence type="ECO:0000313" key="8">
    <source>
        <dbReference type="EMBL" id="SFV74517.1"/>
    </source>
</evidence>
<dbReference type="HAMAP" id="MF_00607">
    <property type="entry name" value="16SrRNA_methyltr_A"/>
    <property type="match status" value="1"/>
</dbReference>
<name>A0A1W1D252_9ZZZZ</name>
<organism evidence="8">
    <name type="scientific">hydrothermal vent metagenome</name>
    <dbReference type="NCBI Taxonomy" id="652676"/>
    <lineage>
        <taxon>unclassified sequences</taxon>
        <taxon>metagenomes</taxon>
        <taxon>ecological metagenomes</taxon>
    </lineage>
</organism>
<dbReference type="InterPro" id="IPR020598">
    <property type="entry name" value="rRNA_Ade_methylase_Trfase_N"/>
</dbReference>
<dbReference type="GO" id="GO:0005829">
    <property type="term" value="C:cytosol"/>
    <property type="evidence" value="ECO:0007669"/>
    <property type="project" value="TreeGrafter"/>
</dbReference>
<dbReference type="InterPro" id="IPR020596">
    <property type="entry name" value="rRNA_Ade_Mease_Trfase_CS"/>
</dbReference>